<reference evidence="2" key="1">
    <citation type="journal article" date="2019" name="Int. J. Syst. Evol. Microbiol.">
        <title>The Global Catalogue of Microorganisms (GCM) 10K type strain sequencing project: providing services to taxonomists for standard genome sequencing and annotation.</title>
        <authorList>
            <consortium name="The Broad Institute Genomics Platform"/>
            <consortium name="The Broad Institute Genome Sequencing Center for Infectious Disease"/>
            <person name="Wu L."/>
            <person name="Ma J."/>
        </authorList>
    </citation>
    <scope>NUCLEOTIDE SEQUENCE [LARGE SCALE GENOMIC DNA]</scope>
    <source>
        <strain evidence="2">JCM 17137</strain>
    </source>
</reference>
<protein>
    <recommendedName>
        <fullName evidence="3">Glycolipid-binding</fullName>
    </recommendedName>
</protein>
<comment type="caution">
    <text evidence="1">The sequence shown here is derived from an EMBL/GenBank/DDBJ whole genome shotgun (WGS) entry which is preliminary data.</text>
</comment>
<dbReference type="RefSeq" id="WP_344969465.1">
    <property type="nucleotide sequence ID" value="NZ_BAABDD010000006.1"/>
</dbReference>
<sequence length="190" mass="21337">MSATHDHTAAWTRLDVSEGLGLGALIAETAGFRLEGSEVVADRQERYSSRFTVVTDLAWKTRQARVETVSARGAHAIELVNKGRYWTVDGKREPALDGCIDVDVAATPLTNTLPIRRLGLDPGQRHEVGVAWIDVPSLTVRRMRQGYTRLVPRGGMDRYEYRDPAFGRFELTVDSDGFVIDYEDFARRVR</sequence>
<evidence type="ECO:0000313" key="2">
    <source>
        <dbReference type="Proteomes" id="UP001500908"/>
    </source>
</evidence>
<proteinExistence type="predicted"/>
<dbReference type="SUPFAM" id="SSF159275">
    <property type="entry name" value="PA1994-like"/>
    <property type="match status" value="1"/>
</dbReference>
<keyword evidence="2" id="KW-1185">Reference proteome</keyword>
<dbReference type="InterPro" id="IPR009467">
    <property type="entry name" value="Glycolipid-bd_prot_put"/>
</dbReference>
<dbReference type="Pfam" id="PF06475">
    <property type="entry name" value="Glycolipid_bind"/>
    <property type="match status" value="1"/>
</dbReference>
<gene>
    <name evidence="1" type="ORF">GCM10022402_17930</name>
</gene>
<dbReference type="Proteomes" id="UP001500908">
    <property type="component" value="Unassembled WGS sequence"/>
</dbReference>
<evidence type="ECO:0008006" key="3">
    <source>
        <dbReference type="Google" id="ProtNLM"/>
    </source>
</evidence>
<organism evidence="1 2">
    <name type="scientific">Salinactinospora qingdaonensis</name>
    <dbReference type="NCBI Taxonomy" id="702744"/>
    <lineage>
        <taxon>Bacteria</taxon>
        <taxon>Bacillati</taxon>
        <taxon>Actinomycetota</taxon>
        <taxon>Actinomycetes</taxon>
        <taxon>Streptosporangiales</taxon>
        <taxon>Nocardiopsidaceae</taxon>
        <taxon>Salinactinospora</taxon>
    </lineage>
</organism>
<evidence type="ECO:0000313" key="1">
    <source>
        <dbReference type="EMBL" id="GAA3738449.1"/>
    </source>
</evidence>
<accession>A0ABP7FFB1</accession>
<name>A0ABP7FFB1_9ACTN</name>
<dbReference type="EMBL" id="BAABDD010000006">
    <property type="protein sequence ID" value="GAA3738449.1"/>
    <property type="molecule type" value="Genomic_DNA"/>
</dbReference>